<accession>V6LWR8</accession>
<protein>
    <submittedName>
        <fullName evidence="1">Uncharacterized protein</fullName>
    </submittedName>
</protein>
<sequence length="277" mass="31208">MKLSRTYQKWQTKTTQYDLNQTLTLFRQFYSVAYSFSSFPQYYSNQSYFYLDDLLYSRSYLVQPAICSYFNCFSLPYFSRIPASYDSFPICIFYTPNSSPTTHHDDSLPATTHHHYAPGIVMRANHAIFGAYFPLLSVVSAVFGHLSSKVQTSPVSGGVLPTFEQHSSLAHFACTVLGDFRQYYQVVSLNCYSLQFQGVLLNRNCPNLVMCSTELPPHPLMHFYRASEGIMGIGVPFLENPLVPPSASQGSNFHHLLSIGLKPSRQGFSSCALHSSS</sequence>
<proteinExistence type="predicted"/>
<evidence type="ECO:0000313" key="1">
    <source>
        <dbReference type="EMBL" id="EST49092.1"/>
    </source>
</evidence>
<keyword evidence="3" id="KW-1185">Reference proteome</keyword>
<dbReference type="EMBL" id="AUWU02000005">
    <property type="protein sequence ID" value="KAH0573107.1"/>
    <property type="molecule type" value="Genomic_DNA"/>
</dbReference>
<evidence type="ECO:0000313" key="2">
    <source>
        <dbReference type="EMBL" id="KAH0573107.1"/>
    </source>
</evidence>
<gene>
    <name evidence="1" type="ORF">SS50377_10644</name>
    <name evidence="2" type="ORF">SS50377_25225</name>
</gene>
<organism evidence="1">
    <name type="scientific">Spironucleus salmonicida</name>
    <dbReference type="NCBI Taxonomy" id="348837"/>
    <lineage>
        <taxon>Eukaryota</taxon>
        <taxon>Metamonada</taxon>
        <taxon>Diplomonadida</taxon>
        <taxon>Hexamitidae</taxon>
        <taxon>Hexamitinae</taxon>
        <taxon>Spironucleus</taxon>
    </lineage>
</organism>
<dbReference type="AlphaFoldDB" id="V6LWR8"/>
<reference evidence="1 2" key="1">
    <citation type="journal article" date="2014" name="PLoS Genet.">
        <title>The Genome of Spironucleus salmonicida Highlights a Fish Pathogen Adapted to Fluctuating Environments.</title>
        <authorList>
            <person name="Xu F."/>
            <person name="Jerlstrom-Hultqvist J."/>
            <person name="Einarsson E."/>
            <person name="Astvaldsson A."/>
            <person name="Svard S.G."/>
            <person name="Andersson J.O."/>
        </authorList>
    </citation>
    <scope>NUCLEOTIDE SEQUENCE</scope>
    <source>
        <strain evidence="2">ATCC 50377</strain>
    </source>
</reference>
<name>V6LWR8_9EUKA</name>
<reference evidence="2" key="2">
    <citation type="submission" date="2020-12" db="EMBL/GenBank/DDBJ databases">
        <title>New Spironucleus salmonicida genome in near-complete chromosomes.</title>
        <authorList>
            <person name="Xu F."/>
            <person name="Kurt Z."/>
            <person name="Jimenez-Gonzalez A."/>
            <person name="Astvaldsson A."/>
            <person name="Andersson J.O."/>
            <person name="Svard S.G."/>
        </authorList>
    </citation>
    <scope>NUCLEOTIDE SEQUENCE</scope>
    <source>
        <strain evidence="2">ATCC 50377</strain>
    </source>
</reference>
<dbReference type="Proteomes" id="UP000018208">
    <property type="component" value="Unassembled WGS sequence"/>
</dbReference>
<dbReference type="EMBL" id="KI545959">
    <property type="protein sequence ID" value="EST49092.1"/>
    <property type="molecule type" value="Genomic_DNA"/>
</dbReference>
<dbReference type="VEuPathDB" id="GiardiaDB:SS50377_25225"/>
<evidence type="ECO:0000313" key="3">
    <source>
        <dbReference type="Proteomes" id="UP000018208"/>
    </source>
</evidence>